<accession>I4B9F5</accession>
<proteinExistence type="predicted"/>
<reference evidence="3 4" key="1">
    <citation type="submission" date="2012-06" db="EMBL/GenBank/DDBJ databases">
        <title>The complete chromosome of genome of Turneriella parva DSM 21527.</title>
        <authorList>
            <consortium name="US DOE Joint Genome Institute (JGI-PGF)"/>
            <person name="Lucas S."/>
            <person name="Han J."/>
            <person name="Lapidus A."/>
            <person name="Bruce D."/>
            <person name="Goodwin L."/>
            <person name="Pitluck S."/>
            <person name="Peters L."/>
            <person name="Kyrpides N."/>
            <person name="Mavromatis K."/>
            <person name="Ivanova N."/>
            <person name="Mikhailova N."/>
            <person name="Chertkov O."/>
            <person name="Detter J.C."/>
            <person name="Tapia R."/>
            <person name="Han C."/>
            <person name="Land M."/>
            <person name="Hauser L."/>
            <person name="Markowitz V."/>
            <person name="Cheng J.-F."/>
            <person name="Hugenholtz P."/>
            <person name="Woyke T."/>
            <person name="Wu D."/>
            <person name="Gronow S."/>
            <person name="Wellnitz S."/>
            <person name="Brambilla E."/>
            <person name="Klenk H.-P."/>
            <person name="Eisen J.A."/>
        </authorList>
    </citation>
    <scope>NUCLEOTIDE SEQUENCE [LARGE SCALE GENOMIC DNA]</scope>
    <source>
        <strain evidence="4">ATCC BAA-1111 / DSM 21527 / NCTC 11395 / H</strain>
    </source>
</reference>
<dbReference type="Pfam" id="PF13181">
    <property type="entry name" value="TPR_8"/>
    <property type="match status" value="1"/>
</dbReference>
<keyword evidence="2" id="KW-0732">Signal</keyword>
<evidence type="ECO:0000313" key="3">
    <source>
        <dbReference type="EMBL" id="AFM13912.1"/>
    </source>
</evidence>
<keyword evidence="4" id="KW-1185">Reference proteome</keyword>
<dbReference type="GO" id="GO:0097363">
    <property type="term" value="F:protein O-acetylglucosaminyltransferase activity"/>
    <property type="evidence" value="ECO:0007669"/>
    <property type="project" value="TreeGrafter"/>
</dbReference>
<evidence type="ECO:0000256" key="1">
    <source>
        <dbReference type="PROSITE-ProRule" id="PRU00339"/>
    </source>
</evidence>
<feature type="signal peptide" evidence="2">
    <location>
        <begin position="1"/>
        <end position="21"/>
    </location>
</feature>
<dbReference type="HOGENOM" id="CLU_1229468_0_0_12"/>
<dbReference type="InterPro" id="IPR019734">
    <property type="entry name" value="TPR_rpt"/>
</dbReference>
<organism evidence="3 4">
    <name type="scientific">Turneriella parva (strain ATCC BAA-1111 / DSM 21527 / NCTC 11395 / H)</name>
    <name type="common">Leptospira parva</name>
    <dbReference type="NCBI Taxonomy" id="869212"/>
    <lineage>
        <taxon>Bacteria</taxon>
        <taxon>Pseudomonadati</taxon>
        <taxon>Spirochaetota</taxon>
        <taxon>Spirochaetia</taxon>
        <taxon>Leptospirales</taxon>
        <taxon>Leptospiraceae</taxon>
        <taxon>Turneriella</taxon>
    </lineage>
</organism>
<name>I4B9F5_TURPD</name>
<dbReference type="EMBL" id="CP002959">
    <property type="protein sequence ID" value="AFM13912.1"/>
    <property type="molecule type" value="Genomic_DNA"/>
</dbReference>
<protein>
    <submittedName>
        <fullName evidence="3">Tetratricopeptide TPR_2 repeat-containing protein</fullName>
    </submittedName>
</protein>
<dbReference type="InterPro" id="IPR011990">
    <property type="entry name" value="TPR-like_helical_dom_sf"/>
</dbReference>
<dbReference type="Proteomes" id="UP000006048">
    <property type="component" value="Chromosome"/>
</dbReference>
<feature type="repeat" description="TPR" evidence="1">
    <location>
        <begin position="98"/>
        <end position="131"/>
    </location>
</feature>
<keyword evidence="1" id="KW-0802">TPR repeat</keyword>
<dbReference type="SUPFAM" id="SSF48452">
    <property type="entry name" value="TPR-like"/>
    <property type="match status" value="1"/>
</dbReference>
<dbReference type="GO" id="GO:0006493">
    <property type="term" value="P:protein O-linked glycosylation"/>
    <property type="evidence" value="ECO:0007669"/>
    <property type="project" value="InterPro"/>
</dbReference>
<dbReference type="AlphaFoldDB" id="I4B9F5"/>
<dbReference type="SMART" id="SM00028">
    <property type="entry name" value="TPR"/>
    <property type="match status" value="4"/>
</dbReference>
<feature type="chain" id="PRO_5003686053" evidence="2">
    <location>
        <begin position="22"/>
        <end position="225"/>
    </location>
</feature>
<evidence type="ECO:0000256" key="2">
    <source>
        <dbReference type="SAM" id="SignalP"/>
    </source>
</evidence>
<gene>
    <name evidence="3" type="ordered locus">Turpa_3273</name>
</gene>
<dbReference type="RefSeq" id="WP_014804412.1">
    <property type="nucleotide sequence ID" value="NC_018020.1"/>
</dbReference>
<feature type="repeat" description="TPR" evidence="1">
    <location>
        <begin position="64"/>
        <end position="97"/>
    </location>
</feature>
<dbReference type="STRING" id="869212.Turpa_3273"/>
<dbReference type="PANTHER" id="PTHR44366">
    <property type="entry name" value="UDP-N-ACETYLGLUCOSAMINE--PEPTIDE N-ACETYLGLUCOSAMINYLTRANSFERASE 110 KDA SUBUNIT"/>
    <property type="match status" value="1"/>
</dbReference>
<evidence type="ECO:0000313" key="4">
    <source>
        <dbReference type="Proteomes" id="UP000006048"/>
    </source>
</evidence>
<dbReference type="Gene3D" id="1.25.40.10">
    <property type="entry name" value="Tetratricopeptide repeat domain"/>
    <property type="match status" value="1"/>
</dbReference>
<dbReference type="InterPro" id="IPR037919">
    <property type="entry name" value="OGT"/>
</dbReference>
<dbReference type="OrthoDB" id="595327at2"/>
<sequence length="225" mass="25834">MRARYLTLLLFYLVCLPENTAAKVTVTGSAVSHFEHGLAAHNRADLKAAEFHYARALQLDGTLVSAAINLAIVYEAWHKDELALKFYNEAVRVSPRSFAARYNRGQYLQKQGELAAAREDYRVALEVKPDEASLYINLAAIELKLFETELDVRLITAAEKNLRQAERLKSKSPALYFNRARLFELHNFPARARTAYREAMRYYPETSVEYQTCLNRAERLSRQLK</sequence>
<dbReference type="KEGG" id="tpx:Turpa_3273"/>
<dbReference type="PROSITE" id="PS50005">
    <property type="entry name" value="TPR"/>
    <property type="match status" value="2"/>
</dbReference>
<dbReference type="PANTHER" id="PTHR44366:SF1">
    <property type="entry name" value="UDP-N-ACETYLGLUCOSAMINE--PEPTIDE N-ACETYLGLUCOSAMINYLTRANSFERASE 110 KDA SUBUNIT"/>
    <property type="match status" value="1"/>
</dbReference>